<evidence type="ECO:0000313" key="6">
    <source>
        <dbReference type="Proteomes" id="UP000799538"/>
    </source>
</evidence>
<keyword evidence="3" id="KW-0378">Hydrolase</keyword>
<dbReference type="OrthoDB" id="3039123at2759"/>
<evidence type="ECO:0000256" key="4">
    <source>
        <dbReference type="ARBA" id="ARBA00023157"/>
    </source>
</evidence>
<dbReference type="AlphaFoldDB" id="A0A6A6FXY8"/>
<dbReference type="PANTHER" id="PTHR33938">
    <property type="entry name" value="FERULOYL ESTERASE B-RELATED"/>
    <property type="match status" value="1"/>
</dbReference>
<evidence type="ECO:0000256" key="1">
    <source>
        <dbReference type="ARBA" id="ARBA00022487"/>
    </source>
</evidence>
<organism evidence="5 6">
    <name type="scientific">Elsinoe ampelina</name>
    <dbReference type="NCBI Taxonomy" id="302913"/>
    <lineage>
        <taxon>Eukaryota</taxon>
        <taxon>Fungi</taxon>
        <taxon>Dikarya</taxon>
        <taxon>Ascomycota</taxon>
        <taxon>Pezizomycotina</taxon>
        <taxon>Dothideomycetes</taxon>
        <taxon>Dothideomycetidae</taxon>
        <taxon>Myriangiales</taxon>
        <taxon>Elsinoaceae</taxon>
        <taxon>Elsinoe</taxon>
    </lineage>
</organism>
<sequence length="130" mass="13784">MDHYNNPSVQARGIEFCNIAVTYTHAGQGDSINTGTWLPLKEFNGRPQAAGGGRYISGRFELTYAGMAGALAQGYATTSTDAGLGSAMLPDEWALLSPGNVNLCNLQYLGSVSLRDTTLIAKNLISSFYG</sequence>
<keyword evidence="4" id="KW-1015">Disulfide bond</keyword>
<name>A0A6A6FXY8_9PEZI</name>
<evidence type="ECO:0000256" key="2">
    <source>
        <dbReference type="ARBA" id="ARBA00022729"/>
    </source>
</evidence>
<dbReference type="InterPro" id="IPR011118">
    <property type="entry name" value="Tannase/feruloyl_esterase"/>
</dbReference>
<gene>
    <name evidence="5" type="ORF">BDZ85DRAFT_286646</name>
</gene>
<dbReference type="PANTHER" id="PTHR33938:SF13">
    <property type="entry name" value="CARBOXYLIC ESTER HYDROLASE"/>
    <property type="match status" value="1"/>
</dbReference>
<accession>A0A6A6FXY8</accession>
<proteinExistence type="predicted"/>
<evidence type="ECO:0000256" key="3">
    <source>
        <dbReference type="ARBA" id="ARBA00022801"/>
    </source>
</evidence>
<evidence type="ECO:0000313" key="5">
    <source>
        <dbReference type="EMBL" id="KAF2218118.1"/>
    </source>
</evidence>
<reference evidence="6" key="1">
    <citation type="journal article" date="2020" name="Stud. Mycol.">
        <title>101 Dothideomycetes genomes: A test case for predicting lifestyles and emergence of pathogens.</title>
        <authorList>
            <person name="Haridas S."/>
            <person name="Albert R."/>
            <person name="Binder M."/>
            <person name="Bloem J."/>
            <person name="LaButti K."/>
            <person name="Salamov A."/>
            <person name="Andreopoulos B."/>
            <person name="Baker S."/>
            <person name="Barry K."/>
            <person name="Bills G."/>
            <person name="Bluhm B."/>
            <person name="Cannon C."/>
            <person name="Castanera R."/>
            <person name="Culley D."/>
            <person name="Daum C."/>
            <person name="Ezra D."/>
            <person name="Gonzalez J."/>
            <person name="Henrissat B."/>
            <person name="Kuo A."/>
            <person name="Liang C."/>
            <person name="Lipzen A."/>
            <person name="Lutzoni F."/>
            <person name="Magnuson J."/>
            <person name="Mondo S."/>
            <person name="Nolan M."/>
            <person name="Ohm R."/>
            <person name="Pangilinan J."/>
            <person name="Park H.-J."/>
            <person name="Ramirez L."/>
            <person name="Alfaro M."/>
            <person name="Sun H."/>
            <person name="Tritt A."/>
            <person name="Yoshinaga Y."/>
            <person name="Zwiers L.-H."/>
            <person name="Turgeon B."/>
            <person name="Goodwin S."/>
            <person name="Spatafora J."/>
            <person name="Crous P."/>
            <person name="Grigoriev I."/>
        </authorList>
    </citation>
    <scope>NUCLEOTIDE SEQUENCE [LARGE SCALE GENOMIC DNA]</scope>
    <source>
        <strain evidence="6">CECT 20119</strain>
    </source>
</reference>
<dbReference type="EMBL" id="ML992624">
    <property type="protein sequence ID" value="KAF2218118.1"/>
    <property type="molecule type" value="Genomic_DNA"/>
</dbReference>
<keyword evidence="6" id="KW-1185">Reference proteome</keyword>
<dbReference type="Proteomes" id="UP000799538">
    <property type="component" value="Unassembled WGS sequence"/>
</dbReference>
<keyword evidence="2" id="KW-0732">Signal</keyword>
<keyword evidence="1" id="KW-0719">Serine esterase</keyword>
<dbReference type="GO" id="GO:0052689">
    <property type="term" value="F:carboxylic ester hydrolase activity"/>
    <property type="evidence" value="ECO:0007669"/>
    <property type="project" value="UniProtKB-KW"/>
</dbReference>
<protein>
    <submittedName>
        <fullName evidence="5">Uncharacterized protein</fullName>
    </submittedName>
</protein>